<comment type="caution">
    <text evidence="2">The sequence shown here is derived from an EMBL/GenBank/DDBJ whole genome shotgun (WGS) entry which is preliminary data.</text>
</comment>
<dbReference type="GO" id="GO:0016787">
    <property type="term" value="F:hydrolase activity"/>
    <property type="evidence" value="ECO:0007669"/>
    <property type="project" value="UniProtKB-KW"/>
</dbReference>
<dbReference type="InterPro" id="IPR029058">
    <property type="entry name" value="AB_hydrolase_fold"/>
</dbReference>
<dbReference type="SUPFAM" id="SSF53474">
    <property type="entry name" value="alpha/beta-Hydrolases"/>
    <property type="match status" value="1"/>
</dbReference>
<dbReference type="EMBL" id="JARKIF010000008">
    <property type="protein sequence ID" value="KAJ7633045.1"/>
    <property type="molecule type" value="Genomic_DNA"/>
</dbReference>
<dbReference type="AlphaFoldDB" id="A0AAD7BYQ9"/>
<reference evidence="2" key="1">
    <citation type="submission" date="2023-03" db="EMBL/GenBank/DDBJ databases">
        <title>Massive genome expansion in bonnet fungi (Mycena s.s.) driven by repeated elements and novel gene families across ecological guilds.</title>
        <authorList>
            <consortium name="Lawrence Berkeley National Laboratory"/>
            <person name="Harder C.B."/>
            <person name="Miyauchi S."/>
            <person name="Viragh M."/>
            <person name="Kuo A."/>
            <person name="Thoen E."/>
            <person name="Andreopoulos B."/>
            <person name="Lu D."/>
            <person name="Skrede I."/>
            <person name="Drula E."/>
            <person name="Henrissat B."/>
            <person name="Morin E."/>
            <person name="Kohler A."/>
            <person name="Barry K."/>
            <person name="LaButti K."/>
            <person name="Morin E."/>
            <person name="Salamov A."/>
            <person name="Lipzen A."/>
            <person name="Mereny Z."/>
            <person name="Hegedus B."/>
            <person name="Baldrian P."/>
            <person name="Stursova M."/>
            <person name="Weitz H."/>
            <person name="Taylor A."/>
            <person name="Grigoriev I.V."/>
            <person name="Nagy L.G."/>
            <person name="Martin F."/>
            <person name="Kauserud H."/>
        </authorList>
    </citation>
    <scope>NUCLEOTIDE SEQUENCE</scope>
    <source>
        <strain evidence="2">9284</strain>
    </source>
</reference>
<keyword evidence="3" id="KW-1185">Reference proteome</keyword>
<organism evidence="2 3">
    <name type="scientific">Roridomyces roridus</name>
    <dbReference type="NCBI Taxonomy" id="1738132"/>
    <lineage>
        <taxon>Eukaryota</taxon>
        <taxon>Fungi</taxon>
        <taxon>Dikarya</taxon>
        <taxon>Basidiomycota</taxon>
        <taxon>Agaricomycotina</taxon>
        <taxon>Agaricomycetes</taxon>
        <taxon>Agaricomycetidae</taxon>
        <taxon>Agaricales</taxon>
        <taxon>Marasmiineae</taxon>
        <taxon>Mycenaceae</taxon>
        <taxon>Roridomyces</taxon>
    </lineage>
</organism>
<evidence type="ECO:0000259" key="1">
    <source>
        <dbReference type="Pfam" id="PF00561"/>
    </source>
</evidence>
<dbReference type="InterPro" id="IPR000073">
    <property type="entry name" value="AB_hydrolase_1"/>
</dbReference>
<keyword evidence="2" id="KW-0378">Hydrolase</keyword>
<gene>
    <name evidence="2" type="ORF">FB45DRAFT_914231</name>
</gene>
<evidence type="ECO:0000313" key="3">
    <source>
        <dbReference type="Proteomes" id="UP001221142"/>
    </source>
</evidence>
<dbReference type="PANTHER" id="PTHR43433">
    <property type="entry name" value="HYDROLASE, ALPHA/BETA FOLD FAMILY PROTEIN"/>
    <property type="match status" value="1"/>
</dbReference>
<dbReference type="Proteomes" id="UP001221142">
    <property type="component" value="Unassembled WGS sequence"/>
</dbReference>
<dbReference type="InterPro" id="IPR050471">
    <property type="entry name" value="AB_hydrolase"/>
</dbReference>
<proteinExistence type="predicted"/>
<dbReference type="PANTHER" id="PTHR43433:SF5">
    <property type="entry name" value="AB HYDROLASE-1 DOMAIN-CONTAINING PROTEIN"/>
    <property type="match status" value="1"/>
</dbReference>
<dbReference type="Gene3D" id="3.40.50.1820">
    <property type="entry name" value="alpha/beta hydrolase"/>
    <property type="match status" value="1"/>
</dbReference>
<feature type="domain" description="AB hydrolase-1" evidence="1">
    <location>
        <begin position="29"/>
        <end position="137"/>
    </location>
</feature>
<protein>
    <submittedName>
        <fullName evidence="2">Alpha/Beta hydrolase protein</fullName>
    </submittedName>
</protein>
<dbReference type="Pfam" id="PF00561">
    <property type="entry name" value="Abhydrolase_1"/>
    <property type="match status" value="1"/>
</dbReference>
<accession>A0AAD7BYQ9</accession>
<evidence type="ECO:0000313" key="2">
    <source>
        <dbReference type="EMBL" id="KAJ7633045.1"/>
    </source>
</evidence>
<name>A0AAD7BYQ9_9AGAR</name>
<sequence length="279" mass="31424">MPYAVHPDGAQISYRVLGDEHIGRTTPFVCVGGVGSLQGDWERLATSLSRVRPVLVYDHRGMGESKLATRDDEISIEGLARDLLFVLERLGWKEIAICGFSMGGIVTQQLLFLPYHPVRPTPLPFRVTHVVLAGTLCSPLRDKRYGLPITPLPDLGRPLTEQEKLDIARPNLELSLDKKWLADPRNAEDFDRLLRSRISGRSALTGRIEFTGMHAKLPRSTQFLEILQRIPWAKSVQVGSHPGAVENLEFGHMWFEYFGIQVWHDVVEKFLTSPTPARL</sequence>